<reference evidence="2 3" key="1">
    <citation type="submission" date="2020-04" db="EMBL/GenBank/DDBJ databases">
        <title>Perkinsus chesapeaki whole genome sequence.</title>
        <authorList>
            <person name="Bogema D.R."/>
        </authorList>
    </citation>
    <scope>NUCLEOTIDE SEQUENCE [LARGE SCALE GENOMIC DNA]</scope>
    <source>
        <strain evidence="2">ATCC PRA-425</strain>
    </source>
</reference>
<accession>A0A7J6KJE5</accession>
<feature type="non-terminal residue" evidence="2">
    <location>
        <position position="202"/>
    </location>
</feature>
<comment type="caution">
    <text evidence="2">The sequence shown here is derived from an EMBL/GenBank/DDBJ whole genome shotgun (WGS) entry which is preliminary data.</text>
</comment>
<protein>
    <submittedName>
        <fullName evidence="2">Uncharacterized protein</fullName>
    </submittedName>
</protein>
<dbReference type="OrthoDB" id="10472614at2759"/>
<feature type="compositionally biased region" description="Basic and acidic residues" evidence="1">
    <location>
        <begin position="27"/>
        <end position="42"/>
    </location>
</feature>
<dbReference type="Proteomes" id="UP000591131">
    <property type="component" value="Unassembled WGS sequence"/>
</dbReference>
<organism evidence="2 3">
    <name type="scientific">Perkinsus chesapeaki</name>
    <name type="common">Clam parasite</name>
    <name type="synonym">Perkinsus andrewsi</name>
    <dbReference type="NCBI Taxonomy" id="330153"/>
    <lineage>
        <taxon>Eukaryota</taxon>
        <taxon>Sar</taxon>
        <taxon>Alveolata</taxon>
        <taxon>Perkinsozoa</taxon>
        <taxon>Perkinsea</taxon>
        <taxon>Perkinsida</taxon>
        <taxon>Perkinsidae</taxon>
        <taxon>Perkinsus</taxon>
    </lineage>
</organism>
<dbReference type="EMBL" id="JAAPAO010002747">
    <property type="protein sequence ID" value="KAF4647248.1"/>
    <property type="molecule type" value="Genomic_DNA"/>
</dbReference>
<proteinExistence type="predicted"/>
<keyword evidence="3" id="KW-1185">Reference proteome</keyword>
<dbReference type="AlphaFoldDB" id="A0A7J6KJE5"/>
<evidence type="ECO:0000313" key="3">
    <source>
        <dbReference type="Proteomes" id="UP000591131"/>
    </source>
</evidence>
<gene>
    <name evidence="2" type="ORF">FOL47_004857</name>
</gene>
<feature type="non-terminal residue" evidence="2">
    <location>
        <position position="1"/>
    </location>
</feature>
<name>A0A7J6KJE5_PERCH</name>
<sequence length="202" mass="22017">TQTGEGGSKTMESHGGQSPSIVSDVSDSSHSEHSFRKKDSVTPKKTKKLTPLILPAAAIDGSTSVWDQLRLTLEAHRGETPDKDLLSPAELSRLTPYSAVEYLLGCGHPRGIGWKGLFFQDRSGNNLGLDVPKFIANYGLGLSDQRVRDASLDAAVANARRQMVTATDTAEITKLFPSMAIGPKFNYRDFMRHLERATQACK</sequence>
<evidence type="ECO:0000256" key="1">
    <source>
        <dbReference type="SAM" id="MobiDB-lite"/>
    </source>
</evidence>
<evidence type="ECO:0000313" key="2">
    <source>
        <dbReference type="EMBL" id="KAF4647248.1"/>
    </source>
</evidence>
<feature type="region of interest" description="Disordered" evidence="1">
    <location>
        <begin position="1"/>
        <end position="43"/>
    </location>
</feature>